<protein>
    <submittedName>
        <fullName evidence="1">Uncharacterized protein</fullName>
    </submittedName>
</protein>
<gene>
    <name evidence="1" type="ORF">GCM10009416_15480</name>
</gene>
<reference evidence="2" key="1">
    <citation type="journal article" date="2019" name="Int. J. Syst. Evol. Microbiol.">
        <title>The Global Catalogue of Microorganisms (GCM) 10K type strain sequencing project: providing services to taxonomists for standard genome sequencing and annotation.</title>
        <authorList>
            <consortium name="The Broad Institute Genomics Platform"/>
            <consortium name="The Broad Institute Genome Sequencing Center for Infectious Disease"/>
            <person name="Wu L."/>
            <person name="Ma J."/>
        </authorList>
    </citation>
    <scope>NUCLEOTIDE SEQUENCE [LARGE SCALE GENOMIC DNA]</scope>
    <source>
        <strain evidence="2">JCM 9933</strain>
    </source>
</reference>
<sequence>MLPRAGLVAQAHTGPEGRKAVARRAGGDVRVWFDGEEAKDPDRRAAAALVSDAYALFLLGPMLLVTGGWGAPRSVALEVGGAGDIVVGGRPFACDVLRGRMAPGLGLAASDRVALFLDREEGLMRRVRFSLDGMESTRGAVAEVDAYDHLARHGVRWPTRFHERLLRPLQMPVHDWWVTGLDVDRGFAAADVEGGAFRGKAAAPAAALA</sequence>
<dbReference type="Proteomes" id="UP001501588">
    <property type="component" value="Unassembled WGS sequence"/>
</dbReference>
<comment type="caution">
    <text evidence="1">The sequence shown here is derived from an EMBL/GenBank/DDBJ whole genome shotgun (WGS) entry which is preliminary data.</text>
</comment>
<organism evidence="1 2">
    <name type="scientific">Craurococcus roseus</name>
    <dbReference type="NCBI Taxonomy" id="77585"/>
    <lineage>
        <taxon>Bacteria</taxon>
        <taxon>Pseudomonadati</taxon>
        <taxon>Pseudomonadota</taxon>
        <taxon>Alphaproteobacteria</taxon>
        <taxon>Acetobacterales</taxon>
        <taxon>Acetobacteraceae</taxon>
        <taxon>Craurococcus</taxon>
    </lineage>
</organism>
<name>A0ABP3Q1Z8_9PROT</name>
<keyword evidence="2" id="KW-1185">Reference proteome</keyword>
<evidence type="ECO:0000313" key="2">
    <source>
        <dbReference type="Proteomes" id="UP001501588"/>
    </source>
</evidence>
<accession>A0ABP3Q1Z8</accession>
<dbReference type="EMBL" id="BAAAFZ010000015">
    <property type="protein sequence ID" value="GAA0577823.1"/>
    <property type="molecule type" value="Genomic_DNA"/>
</dbReference>
<proteinExistence type="predicted"/>
<dbReference type="RefSeq" id="WP_343894630.1">
    <property type="nucleotide sequence ID" value="NZ_BAAAFZ010000015.1"/>
</dbReference>
<evidence type="ECO:0000313" key="1">
    <source>
        <dbReference type="EMBL" id="GAA0577823.1"/>
    </source>
</evidence>